<evidence type="ECO:0000256" key="3">
    <source>
        <dbReference type="ARBA" id="ARBA00022679"/>
    </source>
</evidence>
<accession>A0A3Q8U1K4</accession>
<dbReference type="EMBL" id="CP034338">
    <property type="protein sequence ID" value="AZL68698.1"/>
    <property type="molecule type" value="Genomic_DNA"/>
</dbReference>
<comment type="subcellular location">
    <subcellularLocation>
        <location evidence="1">Periplasm</location>
    </subcellularLocation>
</comment>
<dbReference type="Pfam" id="PF16822">
    <property type="entry name" value="ALGX"/>
    <property type="match status" value="1"/>
</dbReference>
<dbReference type="GO" id="GO:0042597">
    <property type="term" value="C:periplasmic space"/>
    <property type="evidence" value="ECO:0007669"/>
    <property type="project" value="UniProtKB-SubCell"/>
</dbReference>
<evidence type="ECO:0000256" key="8">
    <source>
        <dbReference type="SAM" id="Phobius"/>
    </source>
</evidence>
<dbReference type="AlphaFoldDB" id="A0A3Q8U1K4"/>
<keyword evidence="6" id="KW-0016">Alginate biosynthesis</keyword>
<dbReference type="GO" id="GO:0042121">
    <property type="term" value="P:alginic acid biosynthetic process"/>
    <property type="evidence" value="ECO:0007669"/>
    <property type="project" value="UniProtKB-UniPathway"/>
</dbReference>
<keyword evidence="8" id="KW-0472">Membrane</keyword>
<reference evidence="10 11" key="1">
    <citation type="submission" date="2018-12" db="EMBL/GenBank/DDBJ databases">
        <authorList>
            <person name="Li S."/>
            <person name="Yang R."/>
            <person name="Chen G."/>
            <person name="Zou L."/>
            <person name="Zhang C."/>
            <person name="Chen Y."/>
            <person name="Liu Z."/>
            <person name="Li Y."/>
            <person name="Yan Y."/>
            <person name="Huang M."/>
            <person name="Chen T."/>
        </authorList>
    </citation>
    <scope>NUCLEOTIDE SEQUENCE [LARGE SCALE GENOMIC DNA]</scope>
    <source>
        <strain evidence="10 11">1257</strain>
    </source>
</reference>
<protein>
    <submittedName>
        <fullName evidence="10">Cell division protein FtsQ</fullName>
    </submittedName>
</protein>
<sequence length="375" mass="40007">MAEQATPVTPSHRGYTAAVIGLLLLAQACGLWLLFNSKLDAAQLQPAAWFDGEAGKALGDALQPELQKNADTLSAAVRYRLLGDLGDQVVQGCPGWLFYRDGLRAQAGVKGAYEARLRLMQHWVGQLRSQGLQVLLVAVPDKSRIESQALCGLQQSPQLQARLGQWQASLASQGVPYADLGAALAHGPQTPPQFFRTDVHLNADGAQRAADAVAASALALLDGKRDQLFTSSQVGAAQPRMGDLIVLAGLEHAASAWRPAVEDEHPQQIQVQRGGGLLDDTPPVQVLLAGSSNGRRSAFAERLGRNLGQQVWNQSLDGGQFSGALLAALGKRERWPASLKLVIWEFSESALSLPLTADERAVLATLPEPQADHAL</sequence>
<dbReference type="Proteomes" id="UP000268230">
    <property type="component" value="Chromosome"/>
</dbReference>
<keyword evidence="7" id="KW-0012">Acyltransferase</keyword>
<keyword evidence="4" id="KW-0732">Signal</keyword>
<evidence type="ECO:0000256" key="2">
    <source>
        <dbReference type="ARBA" id="ARBA00005182"/>
    </source>
</evidence>
<dbReference type="InterPro" id="IPR031811">
    <property type="entry name" value="ALGX/ALGJ_SGNH-like"/>
</dbReference>
<evidence type="ECO:0000313" key="10">
    <source>
        <dbReference type="EMBL" id="AZL68698.1"/>
    </source>
</evidence>
<evidence type="ECO:0000256" key="7">
    <source>
        <dbReference type="ARBA" id="ARBA00023315"/>
    </source>
</evidence>
<dbReference type="OrthoDB" id="8717445at2"/>
<feature type="domain" description="AlgX/AlgJ SGNH hydrolase-like" evidence="9">
    <location>
        <begin position="89"/>
        <end position="348"/>
    </location>
</feature>
<gene>
    <name evidence="10" type="ORF">EJA05_13570</name>
</gene>
<evidence type="ECO:0000256" key="5">
    <source>
        <dbReference type="ARBA" id="ARBA00022764"/>
    </source>
</evidence>
<keyword evidence="10" id="KW-0131">Cell cycle</keyword>
<evidence type="ECO:0000256" key="6">
    <source>
        <dbReference type="ARBA" id="ARBA00022841"/>
    </source>
</evidence>
<dbReference type="UniPathway" id="UPA00286"/>
<dbReference type="GO" id="GO:0051301">
    <property type="term" value="P:cell division"/>
    <property type="evidence" value="ECO:0007669"/>
    <property type="project" value="UniProtKB-KW"/>
</dbReference>
<evidence type="ECO:0000256" key="4">
    <source>
        <dbReference type="ARBA" id="ARBA00022729"/>
    </source>
</evidence>
<keyword evidence="8" id="KW-1133">Transmembrane helix</keyword>
<organism evidence="10 11">
    <name type="scientific">Pseudomonas entomophila</name>
    <dbReference type="NCBI Taxonomy" id="312306"/>
    <lineage>
        <taxon>Bacteria</taxon>
        <taxon>Pseudomonadati</taxon>
        <taxon>Pseudomonadota</taxon>
        <taxon>Gammaproteobacteria</taxon>
        <taxon>Pseudomonadales</taxon>
        <taxon>Pseudomonadaceae</taxon>
        <taxon>Pseudomonas</taxon>
    </lineage>
</organism>
<keyword evidence="3" id="KW-0808">Transferase</keyword>
<name>A0A3Q8U1K4_9PSED</name>
<dbReference type="KEGG" id="pory:EJA05_13570"/>
<dbReference type="GO" id="GO:0016788">
    <property type="term" value="F:hydrolase activity, acting on ester bonds"/>
    <property type="evidence" value="ECO:0007669"/>
    <property type="project" value="UniProtKB-ARBA"/>
</dbReference>
<evidence type="ECO:0000256" key="1">
    <source>
        <dbReference type="ARBA" id="ARBA00004418"/>
    </source>
</evidence>
<evidence type="ECO:0000313" key="11">
    <source>
        <dbReference type="Proteomes" id="UP000268230"/>
    </source>
</evidence>
<keyword evidence="10" id="KW-0132">Cell division</keyword>
<proteinExistence type="predicted"/>
<keyword evidence="8" id="KW-0812">Transmembrane</keyword>
<dbReference type="InterPro" id="IPR036514">
    <property type="entry name" value="SGNH_hydro_sf"/>
</dbReference>
<dbReference type="CDD" id="cd14444">
    <property type="entry name" value="AlgX_N_like_1"/>
    <property type="match status" value="1"/>
</dbReference>
<dbReference type="Gene3D" id="3.40.50.1110">
    <property type="entry name" value="SGNH hydrolase"/>
    <property type="match status" value="1"/>
</dbReference>
<evidence type="ECO:0000259" key="9">
    <source>
        <dbReference type="Pfam" id="PF16822"/>
    </source>
</evidence>
<comment type="pathway">
    <text evidence="2">Glycan biosynthesis; alginate biosynthesis.</text>
</comment>
<feature type="transmembrane region" description="Helical" evidence="8">
    <location>
        <begin position="15"/>
        <end position="35"/>
    </location>
</feature>
<dbReference type="SUPFAM" id="SSF52266">
    <property type="entry name" value="SGNH hydrolase"/>
    <property type="match status" value="1"/>
</dbReference>
<keyword evidence="5" id="KW-0574">Periplasm</keyword>
<dbReference type="GO" id="GO:0016746">
    <property type="term" value="F:acyltransferase activity"/>
    <property type="evidence" value="ECO:0007669"/>
    <property type="project" value="UniProtKB-KW"/>
</dbReference>